<evidence type="ECO:0000256" key="5">
    <source>
        <dbReference type="ARBA" id="ARBA00022856"/>
    </source>
</evidence>
<comment type="caution">
    <text evidence="10">The sequence shown here is derived from an EMBL/GenBank/DDBJ whole genome shotgun (WGS) entry which is preliminary data.</text>
</comment>
<feature type="transmembrane region" description="Helical" evidence="9">
    <location>
        <begin position="764"/>
        <end position="786"/>
    </location>
</feature>
<feature type="transmembrane region" description="Helical" evidence="9">
    <location>
        <begin position="217"/>
        <end position="236"/>
    </location>
</feature>
<keyword evidence="11" id="KW-1185">Reference proteome</keyword>
<dbReference type="GO" id="GO:0035673">
    <property type="term" value="F:oligopeptide transmembrane transporter activity"/>
    <property type="evidence" value="ECO:0007669"/>
    <property type="project" value="InterPro"/>
</dbReference>
<dbReference type="InterPro" id="IPR004648">
    <property type="entry name" value="Oligpept_transpt"/>
</dbReference>
<dbReference type="Proteomes" id="UP001153365">
    <property type="component" value="Unassembled WGS sequence"/>
</dbReference>
<dbReference type="AlphaFoldDB" id="A0AAV0B724"/>
<keyword evidence="7 9" id="KW-1133">Transmembrane helix</keyword>
<dbReference type="GO" id="GO:0015031">
    <property type="term" value="P:protein transport"/>
    <property type="evidence" value="ECO:0007669"/>
    <property type="project" value="UniProtKB-KW"/>
</dbReference>
<accession>A0AAV0B724</accession>
<feature type="transmembrane region" description="Helical" evidence="9">
    <location>
        <begin position="429"/>
        <end position="450"/>
    </location>
</feature>
<evidence type="ECO:0000256" key="6">
    <source>
        <dbReference type="ARBA" id="ARBA00022927"/>
    </source>
</evidence>
<gene>
    <name evidence="10" type="ORF">PPACK8108_LOCUS15990</name>
</gene>
<protein>
    <submittedName>
        <fullName evidence="10">OPT family small oligopeptide transporter</fullName>
    </submittedName>
</protein>
<dbReference type="NCBIfam" id="TIGR00727">
    <property type="entry name" value="ISP4_OPT"/>
    <property type="match status" value="1"/>
</dbReference>
<feature type="transmembrane region" description="Helical" evidence="9">
    <location>
        <begin position="660"/>
        <end position="680"/>
    </location>
</feature>
<evidence type="ECO:0000256" key="3">
    <source>
        <dbReference type="ARBA" id="ARBA00022448"/>
    </source>
</evidence>
<dbReference type="EMBL" id="CALTRL010004317">
    <property type="protein sequence ID" value="CAH7682847.1"/>
    <property type="molecule type" value="Genomic_DNA"/>
</dbReference>
<feature type="transmembrane region" description="Helical" evidence="9">
    <location>
        <begin position="686"/>
        <end position="708"/>
    </location>
</feature>
<dbReference type="GO" id="GO:0016020">
    <property type="term" value="C:membrane"/>
    <property type="evidence" value="ECO:0007669"/>
    <property type="project" value="UniProtKB-SubCell"/>
</dbReference>
<keyword evidence="4 9" id="KW-0812">Transmembrane</keyword>
<feature type="transmembrane region" description="Helical" evidence="9">
    <location>
        <begin position="181"/>
        <end position="205"/>
    </location>
</feature>
<keyword evidence="5" id="KW-0571">Peptide transport</keyword>
<feature type="transmembrane region" description="Helical" evidence="9">
    <location>
        <begin position="353"/>
        <end position="375"/>
    </location>
</feature>
<evidence type="ECO:0000256" key="1">
    <source>
        <dbReference type="ARBA" id="ARBA00004141"/>
    </source>
</evidence>
<dbReference type="NCBIfam" id="TIGR00728">
    <property type="entry name" value="OPT_sfam"/>
    <property type="match status" value="1"/>
</dbReference>
<feature type="transmembrane region" description="Helical" evidence="9">
    <location>
        <begin position="140"/>
        <end position="161"/>
    </location>
</feature>
<dbReference type="InterPro" id="IPR004813">
    <property type="entry name" value="OPT"/>
</dbReference>
<reference evidence="10" key="1">
    <citation type="submission" date="2022-06" db="EMBL/GenBank/DDBJ databases">
        <authorList>
            <consortium name="SYNGENTA / RWTH Aachen University"/>
        </authorList>
    </citation>
    <scope>NUCLEOTIDE SEQUENCE</scope>
</reference>
<evidence type="ECO:0000256" key="9">
    <source>
        <dbReference type="SAM" id="Phobius"/>
    </source>
</evidence>
<sequence length="827" mass="92670">MLPPNSDLYDEGDEFWKEEATEPDNLESVVQYLEQVIEENTDDLNFPGNLLASAAEALEPGVPPSKLLKIARAIRAELKLAEENSPYPEVRAIVDAFDDPKTPVTTFRMWFIGLLLVIIGTGVNQFFAPRLPSISLSITFAQLISYPMGRFLASVLPTRIFRIRNYSFSLNPGPFNMKEHMLISIMANVSFGGAYVTDIIAVYRIKRFYNNEVLGNNLGFQITMAISSQMMGYTLAGLVRRFLVYPSTMVWWGNLVEISVLRALHSKDDNRPANGWKISQMRFFALCMICYGIYFILPDVFFQSLSFFNWTTWIAPNNVKLAMITGTVSGLGLNPFPTLDWNFLYVNPVVTPLWSIINLYVGALGGFLAICLIFFTNTAYTMYLPINTNGIFDRFGKRFNASRVLNDRGILDQGNYEAYSPPYMSAASIVTYTAFFALYTSTVGHSLLFYRKHLYAGFADLFQNVDIKRFLPFKGSHAKQKSNQTKPKIKSKQDIHCRLMMAYPEVPQWWFLTIGIISTAMAIFMVEYYETQMPLWGLAFAFAIALLLIIPIGIMGAVASISAPLNVLSELVGGYALAGRPLGNMLFKTYGYITAAQALGYASDLKLAHYVKIPPRASFAAQTIGTALSALVSIAVLDWQIDEFADLCSPTQRLHFTCPGYNTFFSSSIIWGAVGPYRLFTSSGAIYGFCMYGFLIGAVLPFIPWLALKKWPRSWWRLVHTPVILAGFLSFAPTNLGYLTPAVPIAILFQRHLKFRYAAWYEKYALTLTAGLSAGVALFGLLYFFAFQLSGKEYNWVGNTQYSSGCDGKSCRLIKTPPEGFGPTKWV</sequence>
<evidence type="ECO:0000313" key="10">
    <source>
        <dbReference type="EMBL" id="CAH7682847.1"/>
    </source>
</evidence>
<evidence type="ECO:0000256" key="2">
    <source>
        <dbReference type="ARBA" id="ARBA00008807"/>
    </source>
</evidence>
<feature type="transmembrane region" description="Helical" evidence="9">
    <location>
        <begin position="509"/>
        <end position="529"/>
    </location>
</feature>
<organism evidence="10 11">
    <name type="scientific">Phakopsora pachyrhizi</name>
    <name type="common">Asian soybean rust disease fungus</name>
    <dbReference type="NCBI Taxonomy" id="170000"/>
    <lineage>
        <taxon>Eukaryota</taxon>
        <taxon>Fungi</taxon>
        <taxon>Dikarya</taxon>
        <taxon>Basidiomycota</taxon>
        <taxon>Pucciniomycotina</taxon>
        <taxon>Pucciniomycetes</taxon>
        <taxon>Pucciniales</taxon>
        <taxon>Phakopsoraceae</taxon>
        <taxon>Phakopsora</taxon>
    </lineage>
</organism>
<evidence type="ECO:0000256" key="8">
    <source>
        <dbReference type="ARBA" id="ARBA00023136"/>
    </source>
</evidence>
<name>A0AAV0B724_PHAPC</name>
<keyword evidence="8 9" id="KW-0472">Membrane</keyword>
<evidence type="ECO:0000256" key="7">
    <source>
        <dbReference type="ARBA" id="ARBA00022989"/>
    </source>
</evidence>
<evidence type="ECO:0000313" key="11">
    <source>
        <dbReference type="Proteomes" id="UP001153365"/>
    </source>
</evidence>
<feature type="transmembrane region" description="Helical" evidence="9">
    <location>
        <begin position="619"/>
        <end position="639"/>
    </location>
</feature>
<dbReference type="Pfam" id="PF03169">
    <property type="entry name" value="OPT"/>
    <property type="match status" value="1"/>
</dbReference>
<comment type="similarity">
    <text evidence="2">Belongs to the oligopeptide OPT transporter family.</text>
</comment>
<keyword evidence="6" id="KW-0653">Protein transport</keyword>
<proteinExistence type="inferred from homology"/>
<feature type="transmembrane region" description="Helical" evidence="9">
    <location>
        <begin position="536"/>
        <end position="561"/>
    </location>
</feature>
<feature type="transmembrane region" description="Helical" evidence="9">
    <location>
        <begin position="107"/>
        <end position="128"/>
    </location>
</feature>
<feature type="transmembrane region" description="Helical" evidence="9">
    <location>
        <begin position="283"/>
        <end position="302"/>
    </location>
</feature>
<comment type="subcellular location">
    <subcellularLocation>
        <location evidence="1">Membrane</location>
        <topology evidence="1">Multi-pass membrane protein</topology>
    </subcellularLocation>
</comment>
<keyword evidence="3" id="KW-0813">Transport</keyword>
<dbReference type="PANTHER" id="PTHR22601">
    <property type="entry name" value="ISP4 LIKE PROTEIN"/>
    <property type="match status" value="1"/>
</dbReference>
<evidence type="ECO:0000256" key="4">
    <source>
        <dbReference type="ARBA" id="ARBA00022692"/>
    </source>
</evidence>